<reference evidence="10" key="2">
    <citation type="journal article" date="2021" name="PeerJ">
        <title>Extensive microbial diversity within the chicken gut microbiome revealed by metagenomics and culture.</title>
        <authorList>
            <person name="Gilroy R."/>
            <person name="Ravi A."/>
            <person name="Getino M."/>
            <person name="Pursley I."/>
            <person name="Horton D.L."/>
            <person name="Alikhan N.F."/>
            <person name="Baker D."/>
            <person name="Gharbi K."/>
            <person name="Hall N."/>
            <person name="Watson M."/>
            <person name="Adriaenssens E.M."/>
            <person name="Foster-Nyarko E."/>
            <person name="Jarju S."/>
            <person name="Secka A."/>
            <person name="Antonio M."/>
            <person name="Oren A."/>
            <person name="Chaudhuri R.R."/>
            <person name="La Ragione R."/>
            <person name="Hildebrand F."/>
            <person name="Pallen M.J."/>
        </authorList>
    </citation>
    <scope>NUCLEOTIDE SEQUENCE</scope>
    <source>
        <strain evidence="10">ChiGjej1B1-24693</strain>
    </source>
</reference>
<evidence type="ECO:0000256" key="6">
    <source>
        <dbReference type="ARBA" id="ARBA00022801"/>
    </source>
</evidence>
<evidence type="ECO:0000256" key="3">
    <source>
        <dbReference type="ARBA" id="ARBA00022722"/>
    </source>
</evidence>
<dbReference type="Gene3D" id="3.60.10.10">
    <property type="entry name" value="Endonuclease/exonuclease/phosphatase"/>
    <property type="match status" value="1"/>
</dbReference>
<keyword evidence="7" id="KW-0460">Magnesium</keyword>
<evidence type="ECO:0000256" key="7">
    <source>
        <dbReference type="ARBA" id="ARBA00022842"/>
    </source>
</evidence>
<keyword evidence="3" id="KW-0540">Nuclease</keyword>
<dbReference type="InterPro" id="IPR005135">
    <property type="entry name" value="Endo/exonuclease/phosphatase"/>
</dbReference>
<evidence type="ECO:0000256" key="1">
    <source>
        <dbReference type="ARBA" id="ARBA00001936"/>
    </source>
</evidence>
<dbReference type="Pfam" id="PF03372">
    <property type="entry name" value="Exo_endo_phos"/>
    <property type="match status" value="1"/>
</dbReference>
<gene>
    <name evidence="10" type="ORF">IAA98_14170</name>
</gene>
<comment type="caution">
    <text evidence="10">The sequence shown here is derived from an EMBL/GenBank/DDBJ whole genome shotgun (WGS) entry which is preliminary data.</text>
</comment>
<keyword evidence="8" id="KW-0234">DNA repair</keyword>
<dbReference type="Proteomes" id="UP000886842">
    <property type="component" value="Unassembled WGS sequence"/>
</dbReference>
<reference evidence="10" key="1">
    <citation type="submission" date="2020-10" db="EMBL/GenBank/DDBJ databases">
        <authorList>
            <person name="Gilroy R."/>
        </authorList>
    </citation>
    <scope>NUCLEOTIDE SEQUENCE</scope>
    <source>
        <strain evidence="10">ChiGjej1B1-24693</strain>
    </source>
</reference>
<comment type="cofactor">
    <cofactor evidence="1">
        <name>Mn(2+)</name>
        <dbReference type="ChEBI" id="CHEBI:29035"/>
    </cofactor>
</comment>
<keyword evidence="5" id="KW-0227">DNA damage</keyword>
<sequence>MSERFVVTTYNLWTNARWPEREAAVRGYLDLTRPDVLCVQELQSHSREVIDQTLTGHARVHDDFEGWSEEGNIWWSNDLFDLVEHGAEDLGQLSPQRRLFWVRLNHRRSGRTVLVSTAHLTWQGNPREQEEGLSPRVAETRRTIEHLDRLAGEQEPVLFMGDLNDSANVIRRLRAADYVDSFTASGSPLAPTHPARPTANGTPQVLDWQFHRGPIRAMTSHVGEWFLDELAPSDHKPVVATYGLDV</sequence>
<dbReference type="PANTHER" id="PTHR15822">
    <property type="entry name" value="TRAF AND TNF RECEPTOR-ASSOCIATED PROTEIN"/>
    <property type="match status" value="1"/>
</dbReference>
<feature type="domain" description="Endonuclease/exonuclease/phosphatase" evidence="9">
    <location>
        <begin position="9"/>
        <end position="235"/>
    </location>
</feature>
<protein>
    <submittedName>
        <fullName evidence="10">Endonuclease/exonuclease/phosphatase family protein</fullName>
    </submittedName>
</protein>
<evidence type="ECO:0000313" key="10">
    <source>
        <dbReference type="EMBL" id="HIT76723.1"/>
    </source>
</evidence>
<accession>A0A9D1H175</accession>
<keyword evidence="10" id="KW-0255">Endonuclease</keyword>
<proteinExistence type="predicted"/>
<keyword evidence="4" id="KW-0479">Metal-binding</keyword>
<evidence type="ECO:0000259" key="9">
    <source>
        <dbReference type="Pfam" id="PF03372"/>
    </source>
</evidence>
<evidence type="ECO:0000256" key="4">
    <source>
        <dbReference type="ARBA" id="ARBA00022723"/>
    </source>
</evidence>
<evidence type="ECO:0000313" key="11">
    <source>
        <dbReference type="Proteomes" id="UP000886842"/>
    </source>
</evidence>
<keyword evidence="6" id="KW-0378">Hydrolase</keyword>
<dbReference type="EMBL" id="DVLP01000413">
    <property type="protein sequence ID" value="HIT76723.1"/>
    <property type="molecule type" value="Genomic_DNA"/>
</dbReference>
<comment type="cofactor">
    <cofactor evidence="2">
        <name>Mg(2+)</name>
        <dbReference type="ChEBI" id="CHEBI:18420"/>
    </cofactor>
</comment>
<dbReference type="InterPro" id="IPR036691">
    <property type="entry name" value="Endo/exonu/phosph_ase_sf"/>
</dbReference>
<dbReference type="GO" id="GO:0046872">
    <property type="term" value="F:metal ion binding"/>
    <property type="evidence" value="ECO:0007669"/>
    <property type="project" value="UniProtKB-KW"/>
</dbReference>
<organism evidence="10 11">
    <name type="scientific">Candidatus Avipropionibacterium avicola</name>
    <dbReference type="NCBI Taxonomy" id="2840701"/>
    <lineage>
        <taxon>Bacteria</taxon>
        <taxon>Bacillati</taxon>
        <taxon>Actinomycetota</taxon>
        <taxon>Actinomycetes</taxon>
        <taxon>Propionibacteriales</taxon>
        <taxon>Propionibacteriaceae</taxon>
        <taxon>Propionibacteriaceae incertae sedis</taxon>
        <taxon>Candidatus Avipropionibacterium</taxon>
    </lineage>
</organism>
<dbReference type="SUPFAM" id="SSF56219">
    <property type="entry name" value="DNase I-like"/>
    <property type="match status" value="1"/>
</dbReference>
<dbReference type="GO" id="GO:0016787">
    <property type="term" value="F:hydrolase activity"/>
    <property type="evidence" value="ECO:0007669"/>
    <property type="project" value="UniProtKB-KW"/>
</dbReference>
<name>A0A9D1H175_9ACTN</name>
<evidence type="ECO:0000256" key="8">
    <source>
        <dbReference type="ARBA" id="ARBA00023204"/>
    </source>
</evidence>
<dbReference type="AlphaFoldDB" id="A0A9D1H175"/>
<evidence type="ECO:0000256" key="2">
    <source>
        <dbReference type="ARBA" id="ARBA00001946"/>
    </source>
</evidence>
<dbReference type="GO" id="GO:0006281">
    <property type="term" value="P:DNA repair"/>
    <property type="evidence" value="ECO:0007669"/>
    <property type="project" value="UniProtKB-KW"/>
</dbReference>
<dbReference type="GO" id="GO:0004519">
    <property type="term" value="F:endonuclease activity"/>
    <property type="evidence" value="ECO:0007669"/>
    <property type="project" value="UniProtKB-KW"/>
</dbReference>
<dbReference type="PANTHER" id="PTHR15822:SF4">
    <property type="entry name" value="TYROSYL-DNA PHOSPHODIESTERASE 2"/>
    <property type="match status" value="1"/>
</dbReference>
<evidence type="ECO:0000256" key="5">
    <source>
        <dbReference type="ARBA" id="ARBA00022763"/>
    </source>
</evidence>
<dbReference type="InterPro" id="IPR051547">
    <property type="entry name" value="TDP2-like"/>
</dbReference>